<protein>
    <recommendedName>
        <fullName evidence="4">DUF222 domain-containing protein</fullName>
    </recommendedName>
</protein>
<feature type="region of interest" description="Disordered" evidence="1">
    <location>
        <begin position="377"/>
        <end position="417"/>
    </location>
</feature>
<evidence type="ECO:0000256" key="1">
    <source>
        <dbReference type="SAM" id="MobiDB-lite"/>
    </source>
</evidence>
<dbReference type="RefSeq" id="WP_338752299.1">
    <property type="nucleotide sequence ID" value="NZ_CP144913.1"/>
</dbReference>
<evidence type="ECO:0000313" key="2">
    <source>
        <dbReference type="EMBL" id="WXB77947.1"/>
    </source>
</evidence>
<name>A0ABZ2MLK7_9MICO</name>
<sequence>MHEATIKQVDLMNRQMVRRSWATGWPGPGGTEPHLAEMTANFDRAADLVARFHGRRDGIGLTAPAEADAQASRLRIMHSLYLASHAVGATLGHELKGFEDPGESRARKHSPETIVSYQERVAGVEQLLGWAVARGWPSALAGEHAGPVNSSRLAESWAAWELQAHRALAHSPSTGTLAVISMNQVSALVGGNNLVQAAALLERIDPSEYRDRLGPALESSAHQWHGAAQAWQQLTPQDTRGTDPALLQAGRELRAALIEIQRDGAVRATPETMAERIDLTEATRTFHRAVIGSADLARAAQDVAADAPLTAPAKPVQKATQAVTERMHADHIDTSPHATWISPRDLQRNAHVDLPQALREDLAKSIGDVITAADTARSAASSMQRTPTPEPHLNGRLVEERQIPPSAPAARQPGPRP</sequence>
<dbReference type="Proteomes" id="UP001382727">
    <property type="component" value="Chromosome"/>
</dbReference>
<evidence type="ECO:0000313" key="3">
    <source>
        <dbReference type="Proteomes" id="UP001382727"/>
    </source>
</evidence>
<organism evidence="2 3">
    <name type="scientific">Janibacter alittae</name>
    <dbReference type="NCBI Taxonomy" id="3115209"/>
    <lineage>
        <taxon>Bacteria</taxon>
        <taxon>Bacillati</taxon>
        <taxon>Actinomycetota</taxon>
        <taxon>Actinomycetes</taxon>
        <taxon>Micrococcales</taxon>
        <taxon>Intrasporangiaceae</taxon>
        <taxon>Janibacter</taxon>
    </lineage>
</organism>
<accession>A0ABZ2MLK7</accession>
<gene>
    <name evidence="2" type="ORF">V1351_07720</name>
</gene>
<evidence type="ECO:0008006" key="4">
    <source>
        <dbReference type="Google" id="ProtNLM"/>
    </source>
</evidence>
<proteinExistence type="predicted"/>
<reference evidence="2 3" key="1">
    <citation type="submission" date="2024-02" db="EMBL/GenBank/DDBJ databases">
        <title>Janibacter sp. nov., isolated from gut of marine sandworm.</title>
        <authorList>
            <person name="Kim B."/>
            <person name="Jun M.O."/>
            <person name="Shin N.-R."/>
        </authorList>
    </citation>
    <scope>NUCLEOTIDE SEQUENCE [LARGE SCALE GENOMIC DNA]</scope>
    <source>
        <strain evidence="2 3">A1S7</strain>
    </source>
</reference>
<dbReference type="EMBL" id="CP144913">
    <property type="protein sequence ID" value="WXB77947.1"/>
    <property type="molecule type" value="Genomic_DNA"/>
</dbReference>
<keyword evidence="3" id="KW-1185">Reference proteome</keyword>